<sequence length="236" mass="25125">MIELREATVAVPSADGDVTILHPTSLSLTEPRISIIGGNGSGKSTLARLFNGLIEPSSGSVTVRAGKRGADPQPLDTRRDGAAVRRSVGFVFTDPSAQLIMPTVIEDVSLSLRRQYRDKQERHAAALTALERFGLHHLADNSVHSLSGGQKQMLAITSVLATDPAILVADEPTTLLDLRNSRLVGDLLMSLPQQVCVVTHDLDLAARADRTLVVEGGRVVFDGAPGEAIAHYRALA</sequence>
<evidence type="ECO:0000256" key="2">
    <source>
        <dbReference type="ARBA" id="ARBA00022448"/>
    </source>
</evidence>
<keyword evidence="7" id="KW-1185">Reference proteome</keyword>
<dbReference type="InterPro" id="IPR050095">
    <property type="entry name" value="ECF_ABC_transporter_ATP-bd"/>
</dbReference>
<evidence type="ECO:0000313" key="6">
    <source>
        <dbReference type="EMBL" id="QIK63232.1"/>
    </source>
</evidence>
<protein>
    <submittedName>
        <fullName evidence="6">Energy-coupling factor ABC transporter ATP-binding protein</fullName>
    </submittedName>
</protein>
<proteinExistence type="inferred from homology"/>
<keyword evidence="2" id="KW-0813">Transport</keyword>
<evidence type="ECO:0000313" key="7">
    <source>
        <dbReference type="Proteomes" id="UP000502677"/>
    </source>
</evidence>
<dbReference type="CDD" id="cd03225">
    <property type="entry name" value="ABC_cobalt_CbiO_domain1"/>
    <property type="match status" value="1"/>
</dbReference>
<evidence type="ECO:0000256" key="3">
    <source>
        <dbReference type="ARBA" id="ARBA00022741"/>
    </source>
</evidence>
<dbReference type="Proteomes" id="UP000502677">
    <property type="component" value="Chromosome"/>
</dbReference>
<feature type="domain" description="ABC transporter" evidence="5">
    <location>
        <begin position="4"/>
        <end position="236"/>
    </location>
</feature>
<dbReference type="InterPro" id="IPR003593">
    <property type="entry name" value="AAA+_ATPase"/>
</dbReference>
<keyword evidence="3" id="KW-0547">Nucleotide-binding</keyword>
<gene>
    <name evidence="6" type="ORF">G7068_08495</name>
</gene>
<dbReference type="SMART" id="SM00382">
    <property type="entry name" value="AAA"/>
    <property type="match status" value="1"/>
</dbReference>
<dbReference type="PANTHER" id="PTHR43553">
    <property type="entry name" value="HEAVY METAL TRANSPORTER"/>
    <property type="match status" value="1"/>
</dbReference>
<dbReference type="GO" id="GO:0042626">
    <property type="term" value="F:ATPase-coupled transmembrane transporter activity"/>
    <property type="evidence" value="ECO:0007669"/>
    <property type="project" value="TreeGrafter"/>
</dbReference>
<dbReference type="EMBL" id="CP049863">
    <property type="protein sequence ID" value="QIK63232.1"/>
    <property type="molecule type" value="Genomic_DNA"/>
</dbReference>
<dbReference type="InterPro" id="IPR003439">
    <property type="entry name" value="ABC_transporter-like_ATP-bd"/>
</dbReference>
<reference evidence="6 7" key="1">
    <citation type="submission" date="2020-03" db="EMBL/GenBank/DDBJ databases">
        <title>Leucobacter sp. nov., isolated from beetles.</title>
        <authorList>
            <person name="Hyun D.-W."/>
            <person name="Bae J.-W."/>
        </authorList>
    </citation>
    <scope>NUCLEOTIDE SEQUENCE [LARGE SCALE GENOMIC DNA]</scope>
    <source>
        <strain evidence="6 7">HDW9C</strain>
    </source>
</reference>
<organism evidence="6 7">
    <name type="scientific">Leucobacter viscericola</name>
    <dbReference type="NCBI Taxonomy" id="2714935"/>
    <lineage>
        <taxon>Bacteria</taxon>
        <taxon>Bacillati</taxon>
        <taxon>Actinomycetota</taxon>
        <taxon>Actinomycetes</taxon>
        <taxon>Micrococcales</taxon>
        <taxon>Microbacteriaceae</taxon>
        <taxon>Leucobacter</taxon>
    </lineage>
</organism>
<evidence type="ECO:0000256" key="4">
    <source>
        <dbReference type="ARBA" id="ARBA00022840"/>
    </source>
</evidence>
<dbReference type="PROSITE" id="PS50893">
    <property type="entry name" value="ABC_TRANSPORTER_2"/>
    <property type="match status" value="1"/>
</dbReference>
<keyword evidence="4 6" id="KW-0067">ATP-binding</keyword>
<comment type="similarity">
    <text evidence="1">Belongs to the ABC transporter superfamily.</text>
</comment>
<name>A0A6G7XFE8_9MICO</name>
<dbReference type="KEGG" id="lvi:G7068_08495"/>
<dbReference type="InterPro" id="IPR027417">
    <property type="entry name" value="P-loop_NTPase"/>
</dbReference>
<evidence type="ECO:0000256" key="1">
    <source>
        <dbReference type="ARBA" id="ARBA00005417"/>
    </source>
</evidence>
<dbReference type="GO" id="GO:0016887">
    <property type="term" value="F:ATP hydrolysis activity"/>
    <property type="evidence" value="ECO:0007669"/>
    <property type="project" value="InterPro"/>
</dbReference>
<dbReference type="RefSeq" id="WP_166291108.1">
    <property type="nucleotide sequence ID" value="NZ_CP049863.1"/>
</dbReference>
<dbReference type="SUPFAM" id="SSF52540">
    <property type="entry name" value="P-loop containing nucleoside triphosphate hydrolases"/>
    <property type="match status" value="1"/>
</dbReference>
<dbReference type="GO" id="GO:0005524">
    <property type="term" value="F:ATP binding"/>
    <property type="evidence" value="ECO:0007669"/>
    <property type="project" value="UniProtKB-KW"/>
</dbReference>
<accession>A0A6G7XFE8</accession>
<dbReference type="InterPro" id="IPR015856">
    <property type="entry name" value="ABC_transpr_CbiO/EcfA_su"/>
</dbReference>
<dbReference type="PANTHER" id="PTHR43553:SF24">
    <property type="entry name" value="ENERGY-COUPLING FACTOR TRANSPORTER ATP-BINDING PROTEIN ECFA1"/>
    <property type="match status" value="1"/>
</dbReference>
<dbReference type="GO" id="GO:0043190">
    <property type="term" value="C:ATP-binding cassette (ABC) transporter complex"/>
    <property type="evidence" value="ECO:0007669"/>
    <property type="project" value="TreeGrafter"/>
</dbReference>
<dbReference type="AlphaFoldDB" id="A0A6G7XFE8"/>
<evidence type="ECO:0000259" key="5">
    <source>
        <dbReference type="PROSITE" id="PS50893"/>
    </source>
</evidence>
<dbReference type="Pfam" id="PF00005">
    <property type="entry name" value="ABC_tran"/>
    <property type="match status" value="1"/>
</dbReference>
<dbReference type="Gene3D" id="3.40.50.300">
    <property type="entry name" value="P-loop containing nucleotide triphosphate hydrolases"/>
    <property type="match status" value="1"/>
</dbReference>